<dbReference type="InterPro" id="IPR052376">
    <property type="entry name" value="Oxidative_Scav/Glycosyltrans"/>
</dbReference>
<dbReference type="Proteomes" id="UP000247973">
    <property type="component" value="Unassembled WGS sequence"/>
</dbReference>
<evidence type="ECO:0000313" key="3">
    <source>
        <dbReference type="EMBL" id="PXV61973.1"/>
    </source>
</evidence>
<protein>
    <recommendedName>
        <fullName evidence="2">C4-type zinc ribbon domain-containing protein</fullName>
    </recommendedName>
</protein>
<reference evidence="3 4" key="1">
    <citation type="submission" date="2018-03" db="EMBL/GenBank/DDBJ databases">
        <title>Genomic Encyclopedia of Archaeal and Bacterial Type Strains, Phase II (KMG-II): from individual species to whole genera.</title>
        <authorList>
            <person name="Goeker M."/>
        </authorList>
    </citation>
    <scope>NUCLEOTIDE SEQUENCE [LARGE SCALE GENOMIC DNA]</scope>
    <source>
        <strain evidence="3 4">DSM 100214</strain>
    </source>
</reference>
<dbReference type="PANTHER" id="PTHR39082:SF1">
    <property type="entry name" value="SCAVENGER RECEPTOR CLASS A MEMBER 3"/>
    <property type="match status" value="1"/>
</dbReference>
<evidence type="ECO:0000313" key="4">
    <source>
        <dbReference type="Proteomes" id="UP000247973"/>
    </source>
</evidence>
<keyword evidence="4" id="KW-1185">Reference proteome</keyword>
<dbReference type="RefSeq" id="WP_110311690.1">
    <property type="nucleotide sequence ID" value="NZ_QICL01000023.1"/>
</dbReference>
<comment type="caution">
    <text evidence="3">The sequence shown here is derived from an EMBL/GenBank/DDBJ whole genome shotgun (WGS) entry which is preliminary data.</text>
</comment>
<dbReference type="EMBL" id="QICL01000023">
    <property type="protein sequence ID" value="PXV61973.1"/>
    <property type="molecule type" value="Genomic_DNA"/>
</dbReference>
<organism evidence="3 4">
    <name type="scientific">Dysgonomonas alginatilytica</name>
    <dbReference type="NCBI Taxonomy" id="1605892"/>
    <lineage>
        <taxon>Bacteria</taxon>
        <taxon>Pseudomonadati</taxon>
        <taxon>Bacteroidota</taxon>
        <taxon>Bacteroidia</taxon>
        <taxon>Bacteroidales</taxon>
        <taxon>Dysgonomonadaceae</taxon>
        <taxon>Dysgonomonas</taxon>
    </lineage>
</organism>
<dbReference type="OrthoDB" id="9795058at2"/>
<evidence type="ECO:0000259" key="2">
    <source>
        <dbReference type="Pfam" id="PF02591"/>
    </source>
</evidence>
<evidence type="ECO:0000256" key="1">
    <source>
        <dbReference type="SAM" id="Coils"/>
    </source>
</evidence>
<dbReference type="Pfam" id="PF02591">
    <property type="entry name" value="Zn_ribbon_9"/>
    <property type="match status" value="1"/>
</dbReference>
<dbReference type="AlphaFoldDB" id="A0A2V3PKJ1"/>
<feature type="coiled-coil region" evidence="1">
    <location>
        <begin position="50"/>
        <end position="181"/>
    </location>
</feature>
<proteinExistence type="predicted"/>
<keyword evidence="1" id="KW-0175">Coiled coil</keyword>
<sequence length="257" mass="29623">MAKKSSEKEVAVEDKLRTLYNLQEKLSEVDKIKILRGELPLEVSDLDDEIAGLKTRVGKYESDLKEFEAAVTQQKQKIQDCTLKVEKYKEQLDNVRNNREYDHLSKEIEFETLEIELSEKRIKEFTQNVKTLKEQIETSHAYLTDRSADLAQKKEELDEIVSETKQQEEVLRDEIKGIEAEVEPRLLQAFKRIRKSARNGLAIVSIERGACGGCFNKIPPQKQMDIKLGKKILVCEYCGRIMVDTELINNVGFLSLD</sequence>
<feature type="domain" description="C4-type zinc ribbon" evidence="2">
    <location>
        <begin position="210"/>
        <end position="242"/>
    </location>
</feature>
<dbReference type="InterPro" id="IPR003743">
    <property type="entry name" value="Zf-RING_7"/>
</dbReference>
<name>A0A2V3PKJ1_9BACT</name>
<accession>A0A2V3PKJ1</accession>
<dbReference type="Gene3D" id="1.10.287.1490">
    <property type="match status" value="1"/>
</dbReference>
<gene>
    <name evidence="3" type="ORF">CLV62_12316</name>
</gene>
<dbReference type="PANTHER" id="PTHR39082">
    <property type="entry name" value="PHOSPHOLIPASE C-BETA-2-RELATED"/>
    <property type="match status" value="1"/>
</dbReference>